<gene>
    <name evidence="1" type="ORF">LUZ61_014929</name>
</gene>
<dbReference type="AlphaFoldDB" id="A0AAD5WBM8"/>
<name>A0AAD5WBM8_9POAL</name>
<accession>A0AAD5WBM8</accession>
<evidence type="ECO:0000313" key="1">
    <source>
        <dbReference type="EMBL" id="KAJ3685765.1"/>
    </source>
</evidence>
<protein>
    <submittedName>
        <fullName evidence="1">Uncharacterized protein</fullName>
    </submittedName>
</protein>
<sequence length="157" mass="17189">MSSVTFAFSASPVRQCLAYLQFSNLSPFDALASLLWLQISSYKDASLGPAQLTLALDCRRLESGSIKAELTCLAWDDVPVYNAQFSAGATRVYVGYRVGNAQGEGLVVIMAGAPGDREEAQTVTVTLPTDLTAKIYRDEAILKYGPRIMFSLKYIYR</sequence>
<comment type="caution">
    <text evidence="1">The sequence shown here is derived from an EMBL/GenBank/DDBJ whole genome shotgun (WGS) entry which is preliminary data.</text>
</comment>
<proteinExistence type="predicted"/>
<organism evidence="1 2">
    <name type="scientific">Rhynchospora tenuis</name>
    <dbReference type="NCBI Taxonomy" id="198213"/>
    <lineage>
        <taxon>Eukaryota</taxon>
        <taxon>Viridiplantae</taxon>
        <taxon>Streptophyta</taxon>
        <taxon>Embryophyta</taxon>
        <taxon>Tracheophyta</taxon>
        <taxon>Spermatophyta</taxon>
        <taxon>Magnoliopsida</taxon>
        <taxon>Liliopsida</taxon>
        <taxon>Poales</taxon>
        <taxon>Cyperaceae</taxon>
        <taxon>Cyperoideae</taxon>
        <taxon>Rhynchosporeae</taxon>
        <taxon>Rhynchospora</taxon>
    </lineage>
</organism>
<evidence type="ECO:0000313" key="2">
    <source>
        <dbReference type="Proteomes" id="UP001210211"/>
    </source>
</evidence>
<reference evidence="1 2" key="1">
    <citation type="journal article" date="2022" name="Cell">
        <title>Repeat-based holocentromeres influence genome architecture and karyotype evolution.</title>
        <authorList>
            <person name="Hofstatter P.G."/>
            <person name="Thangavel G."/>
            <person name="Lux T."/>
            <person name="Neumann P."/>
            <person name="Vondrak T."/>
            <person name="Novak P."/>
            <person name="Zhang M."/>
            <person name="Costa L."/>
            <person name="Castellani M."/>
            <person name="Scott A."/>
            <person name="Toegelov H."/>
            <person name="Fuchs J."/>
            <person name="Mata-Sucre Y."/>
            <person name="Dias Y."/>
            <person name="Vanzela A.L.L."/>
            <person name="Huettel B."/>
            <person name="Almeida C.C.S."/>
            <person name="Simkova H."/>
            <person name="Souza G."/>
            <person name="Pedrosa-Harand A."/>
            <person name="Macas J."/>
            <person name="Mayer K.F.X."/>
            <person name="Houben A."/>
            <person name="Marques A."/>
        </authorList>
    </citation>
    <scope>NUCLEOTIDE SEQUENCE [LARGE SCALE GENOMIC DNA]</scope>
    <source>
        <strain evidence="1">RhyTen1mFocal</strain>
    </source>
</reference>
<dbReference type="EMBL" id="JAMRDG010000002">
    <property type="protein sequence ID" value="KAJ3685765.1"/>
    <property type="molecule type" value="Genomic_DNA"/>
</dbReference>
<dbReference type="Proteomes" id="UP001210211">
    <property type="component" value="Unassembled WGS sequence"/>
</dbReference>
<keyword evidence="2" id="KW-1185">Reference proteome</keyword>